<sequence>MLKSPPPTRLTARLFFPKSHENKKLPIVLYFNGSGFYSRSALGPEYSNHLADIANQSNVLAVSVEYSKFPARHPPACYEEALTSLDWIALHASGHGPEPWLNNHVNLQRVFVARNSAGTNITHYVVSKVGKQDIRKDNERPEDPRLKPAAEDLNTFGCRRALVCVAETDPLRPAGENFFRDLKNNS</sequence>
<dbReference type="STRING" id="3818.A0A445ED40"/>
<dbReference type="PANTHER" id="PTHR23024">
    <property type="entry name" value="ARYLACETAMIDE DEACETYLASE"/>
    <property type="match status" value="1"/>
</dbReference>
<keyword evidence="4" id="KW-1185">Reference proteome</keyword>
<dbReference type="AlphaFoldDB" id="A0A445ED40"/>
<name>A0A445ED40_ARAHY</name>
<reference evidence="3 4" key="1">
    <citation type="submission" date="2019-01" db="EMBL/GenBank/DDBJ databases">
        <title>Sequencing of cultivated peanut Arachis hypogaea provides insights into genome evolution and oil improvement.</title>
        <authorList>
            <person name="Chen X."/>
        </authorList>
    </citation>
    <scope>NUCLEOTIDE SEQUENCE [LARGE SCALE GENOMIC DNA]</scope>
    <source>
        <strain evidence="4">cv. Fuhuasheng</strain>
        <tissue evidence="3">Leaves</tissue>
    </source>
</reference>
<evidence type="ECO:0000313" key="3">
    <source>
        <dbReference type="EMBL" id="RYR73424.1"/>
    </source>
</evidence>
<feature type="domain" description="Alpha/beta hydrolase fold-3" evidence="2">
    <location>
        <begin position="28"/>
        <end position="132"/>
    </location>
</feature>
<evidence type="ECO:0000313" key="4">
    <source>
        <dbReference type="Proteomes" id="UP000289738"/>
    </source>
</evidence>
<dbReference type="Gene3D" id="3.40.50.1820">
    <property type="entry name" value="alpha/beta hydrolase"/>
    <property type="match status" value="1"/>
</dbReference>
<organism evidence="3 4">
    <name type="scientific">Arachis hypogaea</name>
    <name type="common">Peanut</name>
    <dbReference type="NCBI Taxonomy" id="3818"/>
    <lineage>
        <taxon>Eukaryota</taxon>
        <taxon>Viridiplantae</taxon>
        <taxon>Streptophyta</taxon>
        <taxon>Embryophyta</taxon>
        <taxon>Tracheophyta</taxon>
        <taxon>Spermatophyta</taxon>
        <taxon>Magnoliopsida</taxon>
        <taxon>eudicotyledons</taxon>
        <taxon>Gunneridae</taxon>
        <taxon>Pentapetalae</taxon>
        <taxon>rosids</taxon>
        <taxon>fabids</taxon>
        <taxon>Fabales</taxon>
        <taxon>Fabaceae</taxon>
        <taxon>Papilionoideae</taxon>
        <taxon>50 kb inversion clade</taxon>
        <taxon>dalbergioids sensu lato</taxon>
        <taxon>Dalbergieae</taxon>
        <taxon>Pterocarpus clade</taxon>
        <taxon>Arachis</taxon>
    </lineage>
</organism>
<comment type="caution">
    <text evidence="3">The sequence shown here is derived from an EMBL/GenBank/DDBJ whole genome shotgun (WGS) entry which is preliminary data.</text>
</comment>
<dbReference type="InterPro" id="IPR029058">
    <property type="entry name" value="AB_hydrolase_fold"/>
</dbReference>
<comment type="similarity">
    <text evidence="1">Belongs to the 'GDXG' lipolytic enzyme family.</text>
</comment>
<gene>
    <name evidence="3" type="ORF">Ahy_A02g007771</name>
</gene>
<evidence type="ECO:0000259" key="2">
    <source>
        <dbReference type="Pfam" id="PF07859"/>
    </source>
</evidence>
<proteinExistence type="inferred from homology"/>
<protein>
    <recommendedName>
        <fullName evidence="2">Alpha/beta hydrolase fold-3 domain-containing protein</fullName>
    </recommendedName>
</protein>
<dbReference type="InterPro" id="IPR050466">
    <property type="entry name" value="Carboxylest/Gibb_receptor"/>
</dbReference>
<accession>A0A445ED40</accession>
<dbReference type="PANTHER" id="PTHR23024:SF582">
    <property type="entry name" value="CARBOXYLESTERASE 12-RELATED"/>
    <property type="match status" value="1"/>
</dbReference>
<dbReference type="InterPro" id="IPR013094">
    <property type="entry name" value="AB_hydrolase_3"/>
</dbReference>
<dbReference type="Pfam" id="PF07859">
    <property type="entry name" value="Abhydrolase_3"/>
    <property type="match status" value="1"/>
</dbReference>
<dbReference type="SUPFAM" id="SSF53474">
    <property type="entry name" value="alpha/beta-Hydrolases"/>
    <property type="match status" value="1"/>
</dbReference>
<evidence type="ECO:0000256" key="1">
    <source>
        <dbReference type="ARBA" id="ARBA00010515"/>
    </source>
</evidence>
<dbReference type="Proteomes" id="UP000289738">
    <property type="component" value="Chromosome A02"/>
</dbReference>
<dbReference type="EMBL" id="SDMP01000002">
    <property type="protein sequence ID" value="RYR73424.1"/>
    <property type="molecule type" value="Genomic_DNA"/>
</dbReference>
<dbReference type="GO" id="GO:0016787">
    <property type="term" value="F:hydrolase activity"/>
    <property type="evidence" value="ECO:0007669"/>
    <property type="project" value="InterPro"/>
</dbReference>